<evidence type="ECO:0000259" key="11">
    <source>
        <dbReference type="Pfam" id="PF24501"/>
    </source>
</evidence>
<evidence type="ECO:0000259" key="9">
    <source>
        <dbReference type="Pfam" id="PF12371"/>
    </source>
</evidence>
<dbReference type="PANTHER" id="PTHR22050">
    <property type="entry name" value="RW1 PROTEIN HOMOLOG"/>
    <property type="match status" value="1"/>
</dbReference>
<dbReference type="InterPro" id="IPR056001">
    <property type="entry name" value="DUF7579"/>
</dbReference>
<feature type="transmembrane region" description="Helical" evidence="8">
    <location>
        <begin position="765"/>
        <end position="782"/>
    </location>
</feature>
<feature type="domain" description="Transmembrane protein 131-like N-terminal" evidence="9">
    <location>
        <begin position="138"/>
        <end position="221"/>
    </location>
</feature>
<evidence type="ECO:0000256" key="8">
    <source>
        <dbReference type="SAM" id="Phobius"/>
    </source>
</evidence>
<sequence>MGFLSMTITLKTHFSLWGMFRLVILLSALLTATNWQPCLATTELTQEVLVHLSSIDNVVCPNPNSFCSTSTFARVLSEKDSSAPTQWSAQVSDSGFFRLLGGKSVSCSLNNGDLTTKEVDNSDTMGLKLTYGYLPNLEVRPHLLDWGEKFLYVPSLAFGIVANTRKENILVVIDPYSTNSQFYYCNSSCEVVLGPGGTCSICFGFLPTSLGLSSDHLVLQTNYGGFLVKAKGFPIESLCGVGLVILSGRGSKNFTLFTHFNEALCVEEVISWASVSLGNASVLTRKVFSVNNNDDDAKVGTFSLDEWMNDTFIISLEVESTKKSDFVSLSLTTTIKPCGYGGTVFLALFAHNDSPHALRIVNITKEGDDNSKSFQIKHVEGLMLSPHTVTQAALVSYSLESHLPDIDVSCKIFVHTNGSGNSRVEIPCRDIGYIFSICVRNNSESSEGEENVNVRSSSLDYNNSQGWIGAEAEEAMPMNGRSQATASDLSVLENLEVIFPVIEVGHMSSEWITVKNPSQEPVLVQLILNSAEIIDECGPPEMHLQASSSNTLMSSNNSCVLARYGFSIDNNAVTEALISPLEVASLGPVWFRPGSPCRWKSSALIRNNLSGTEWVSLSGVGGSVFMVLLPEEDHEPIQSLDFKMNSLNSSFPGKSIGCSQALMKEVYAKNTGDLPLRVIRIGISGTGCVSDGFSVNFCKGFSLSPGESQKIVVSYQTDFSLATVHRDLELSLSNGILVIPMKATLPIHILSLCKKTFLERLRISLFRMLLVAFLLFLFITQLRKPQAYDYYYYYYTPKSGKIRPSRNTIVAKAPVEQEKGTVARDPQKKSIEVGNSDTREMQQNGNNNLRVKVGNEMGKRKRRKKKGSSGGGNKLFDVSSSSHSGNSTPSPSSPAPRSPVSYSKPICKREVVREAGASPKLGNDNPTLGTTQEKKPKVDTSPPFDGGTPVSYVETLVPPLRVPGSRFRGEEGEKVEEMKGWNEKFVTYDIWGDHLFGLHLTKDNTLPMRAPVIHNNSDSFFARGPQILMTNYSSSKVVSYDHDGY</sequence>
<evidence type="ECO:0000256" key="7">
    <source>
        <dbReference type="SAM" id="MobiDB-lite"/>
    </source>
</evidence>
<name>A0A328D917_9ASTE</name>
<feature type="domain" description="DUF7579" evidence="10">
    <location>
        <begin position="326"/>
        <end position="436"/>
    </location>
</feature>
<reference evidence="12 13" key="1">
    <citation type="submission" date="2018-06" db="EMBL/GenBank/DDBJ databases">
        <title>The Genome of Cuscuta australis (Dodder) Provides Insight into the Evolution of Plant Parasitism.</title>
        <authorList>
            <person name="Liu H."/>
        </authorList>
    </citation>
    <scope>NUCLEOTIDE SEQUENCE [LARGE SCALE GENOMIC DNA]</scope>
    <source>
        <strain evidence="13">cv. Yunnan</strain>
        <tissue evidence="12">Vines</tissue>
    </source>
</reference>
<dbReference type="EMBL" id="NQVE01000192">
    <property type="protein sequence ID" value="RAL40769.1"/>
    <property type="molecule type" value="Genomic_DNA"/>
</dbReference>
<comment type="caution">
    <text evidence="12">The sequence shown here is derived from an EMBL/GenBank/DDBJ whole genome shotgun (WGS) entry which is preliminary data.</text>
</comment>
<evidence type="ECO:0000256" key="2">
    <source>
        <dbReference type="ARBA" id="ARBA00006682"/>
    </source>
</evidence>
<organism evidence="12 13">
    <name type="scientific">Cuscuta australis</name>
    <dbReference type="NCBI Taxonomy" id="267555"/>
    <lineage>
        <taxon>Eukaryota</taxon>
        <taxon>Viridiplantae</taxon>
        <taxon>Streptophyta</taxon>
        <taxon>Embryophyta</taxon>
        <taxon>Tracheophyta</taxon>
        <taxon>Spermatophyta</taxon>
        <taxon>Magnoliopsida</taxon>
        <taxon>eudicotyledons</taxon>
        <taxon>Gunneridae</taxon>
        <taxon>Pentapetalae</taxon>
        <taxon>asterids</taxon>
        <taxon>lamiids</taxon>
        <taxon>Solanales</taxon>
        <taxon>Convolvulaceae</taxon>
        <taxon>Cuscuteae</taxon>
        <taxon>Cuscuta</taxon>
        <taxon>Cuscuta subgen. Grammica</taxon>
        <taxon>Cuscuta sect. Cleistogrammica</taxon>
    </lineage>
</organism>
<protein>
    <submittedName>
        <fullName evidence="12">Uncharacterized protein</fullName>
    </submittedName>
</protein>
<dbReference type="AlphaFoldDB" id="A0A328D917"/>
<feature type="compositionally biased region" description="Basic and acidic residues" evidence="7">
    <location>
        <begin position="815"/>
        <end position="831"/>
    </location>
</feature>
<keyword evidence="6 8" id="KW-0472">Membrane</keyword>
<feature type="region of interest" description="Disordered" evidence="7">
    <location>
        <begin position="813"/>
        <end position="951"/>
    </location>
</feature>
<evidence type="ECO:0000256" key="6">
    <source>
        <dbReference type="ARBA" id="ARBA00023136"/>
    </source>
</evidence>
<comment type="similarity">
    <text evidence="2">Belongs to the TMEM131 family.</text>
</comment>
<evidence type="ECO:0000256" key="4">
    <source>
        <dbReference type="ARBA" id="ARBA00022729"/>
    </source>
</evidence>
<gene>
    <name evidence="12" type="ORF">DM860_008467</name>
</gene>
<keyword evidence="3 8" id="KW-0812">Transmembrane</keyword>
<keyword evidence="4" id="KW-0732">Signal</keyword>
<evidence type="ECO:0000256" key="1">
    <source>
        <dbReference type="ARBA" id="ARBA00004479"/>
    </source>
</evidence>
<evidence type="ECO:0000256" key="5">
    <source>
        <dbReference type="ARBA" id="ARBA00022989"/>
    </source>
</evidence>
<dbReference type="InterPro" id="IPR055437">
    <property type="entry name" value="TMEM131L_Ig_5"/>
</dbReference>
<evidence type="ECO:0000256" key="3">
    <source>
        <dbReference type="ARBA" id="ARBA00022692"/>
    </source>
</evidence>
<keyword evidence="5 8" id="KW-1133">Transmembrane helix</keyword>
<feature type="compositionally biased region" description="Low complexity" evidence="7">
    <location>
        <begin position="879"/>
        <end position="890"/>
    </location>
</feature>
<comment type="subcellular location">
    <subcellularLocation>
        <location evidence="1">Membrane</location>
        <topology evidence="1">Single-pass type I membrane protein</topology>
    </subcellularLocation>
</comment>
<dbReference type="Pfam" id="PF24474">
    <property type="entry name" value="DUF7579"/>
    <property type="match status" value="1"/>
</dbReference>
<accession>A0A328D917</accession>
<dbReference type="InterPro" id="IPR039877">
    <property type="entry name" value="TMEM131-like"/>
</dbReference>
<dbReference type="Proteomes" id="UP000249390">
    <property type="component" value="Unassembled WGS sequence"/>
</dbReference>
<dbReference type="Pfam" id="PF24501">
    <property type="entry name" value="Ig_TMEM131L_5"/>
    <property type="match status" value="1"/>
</dbReference>
<dbReference type="PANTHER" id="PTHR22050:SF0">
    <property type="entry name" value="TRANSMEMBRANE PROTEIN 131 HOMOLOG"/>
    <property type="match status" value="1"/>
</dbReference>
<dbReference type="Pfam" id="PF12371">
    <property type="entry name" value="TMEM131_like_N"/>
    <property type="match status" value="1"/>
</dbReference>
<proteinExistence type="inferred from homology"/>
<evidence type="ECO:0000313" key="13">
    <source>
        <dbReference type="Proteomes" id="UP000249390"/>
    </source>
</evidence>
<evidence type="ECO:0000259" key="10">
    <source>
        <dbReference type="Pfam" id="PF24474"/>
    </source>
</evidence>
<dbReference type="InterPro" id="IPR022113">
    <property type="entry name" value="TMEM131L_N"/>
</dbReference>
<evidence type="ECO:0000313" key="12">
    <source>
        <dbReference type="EMBL" id="RAL40769.1"/>
    </source>
</evidence>
<feature type="compositionally biased region" description="Polar residues" evidence="7">
    <location>
        <begin position="833"/>
        <end position="849"/>
    </location>
</feature>
<dbReference type="GO" id="GO:0016020">
    <property type="term" value="C:membrane"/>
    <property type="evidence" value="ECO:0007669"/>
    <property type="project" value="UniProtKB-SubCell"/>
</dbReference>
<feature type="domain" description="TMEM131L fifth Ig-like" evidence="11">
    <location>
        <begin position="670"/>
        <end position="735"/>
    </location>
</feature>
<keyword evidence="13" id="KW-1185">Reference proteome</keyword>